<dbReference type="AlphaFoldDB" id="A0A0G2ACN9"/>
<name>A0A0G2ACN9_9BACT</name>
<dbReference type="EMBL" id="LCRD01000019">
    <property type="protein sequence ID" value="KKW30189.1"/>
    <property type="molecule type" value="Genomic_DNA"/>
</dbReference>
<reference evidence="1 2" key="1">
    <citation type="journal article" date="2015" name="Nature">
        <title>rRNA introns, odd ribosomes, and small enigmatic genomes across a large radiation of phyla.</title>
        <authorList>
            <person name="Brown C.T."/>
            <person name="Hug L.A."/>
            <person name="Thomas B.C."/>
            <person name="Sharon I."/>
            <person name="Castelle C.J."/>
            <person name="Singh A."/>
            <person name="Wilkins M.J."/>
            <person name="Williams K.H."/>
            <person name="Banfield J.F."/>
        </authorList>
    </citation>
    <scope>NUCLEOTIDE SEQUENCE [LARGE SCALE GENOMIC DNA]</scope>
</reference>
<gene>
    <name evidence="1" type="ORF">UY72_C0019G0006</name>
</gene>
<evidence type="ECO:0000313" key="1">
    <source>
        <dbReference type="EMBL" id="KKW30189.1"/>
    </source>
</evidence>
<accession>A0A0G2ACN9</accession>
<proteinExistence type="predicted"/>
<evidence type="ECO:0000313" key="2">
    <source>
        <dbReference type="Proteomes" id="UP000034846"/>
    </source>
</evidence>
<comment type="caution">
    <text evidence="1">The sequence shown here is derived from an EMBL/GenBank/DDBJ whole genome shotgun (WGS) entry which is preliminary data.</text>
</comment>
<sequence>MMAYMQQSTFALLVAVPSLLVGISAGYLATERPQLFAPHWQNEKDARDALDAYLSMDVFGAPDGAFAITPTETGVWVILNESSAITE</sequence>
<dbReference type="Proteomes" id="UP000034846">
    <property type="component" value="Unassembled WGS sequence"/>
</dbReference>
<protein>
    <submittedName>
        <fullName evidence="1">Uncharacterized protein</fullName>
    </submittedName>
</protein>
<organism evidence="1 2">
    <name type="scientific">Candidatus Uhrbacteria bacterium GW2011_GWD2_52_7</name>
    <dbReference type="NCBI Taxonomy" id="1618989"/>
    <lineage>
        <taxon>Bacteria</taxon>
        <taxon>Candidatus Uhriibacteriota</taxon>
    </lineage>
</organism>